<feature type="transmembrane region" description="Helical" evidence="1">
    <location>
        <begin position="143"/>
        <end position="161"/>
    </location>
</feature>
<organism evidence="3 4">
    <name type="scientific">Candidatus Egerieimonas intestinavium</name>
    <dbReference type="NCBI Taxonomy" id="2840777"/>
    <lineage>
        <taxon>Bacteria</taxon>
        <taxon>Bacillati</taxon>
        <taxon>Bacillota</taxon>
        <taxon>Clostridia</taxon>
        <taxon>Lachnospirales</taxon>
        <taxon>Lachnospiraceae</taxon>
        <taxon>Lachnospiraceae incertae sedis</taxon>
        <taxon>Candidatus Egerieimonas</taxon>
    </lineage>
</organism>
<protein>
    <submittedName>
        <fullName evidence="3">Sensor domain-containing diguanylate cyclase</fullName>
    </submittedName>
</protein>
<dbReference type="SUPFAM" id="SSF55785">
    <property type="entry name" value="PYP-like sensor domain (PAS domain)"/>
    <property type="match status" value="1"/>
</dbReference>
<dbReference type="InterPro" id="IPR052155">
    <property type="entry name" value="Biofilm_reg_signaling"/>
</dbReference>
<keyword evidence="1" id="KW-1133">Transmembrane helix</keyword>
<dbReference type="Pfam" id="PF00990">
    <property type="entry name" value="GGDEF"/>
    <property type="match status" value="1"/>
</dbReference>
<feature type="transmembrane region" description="Helical" evidence="1">
    <location>
        <begin position="25"/>
        <end position="47"/>
    </location>
</feature>
<dbReference type="PANTHER" id="PTHR44757">
    <property type="entry name" value="DIGUANYLATE CYCLASE DGCP"/>
    <property type="match status" value="1"/>
</dbReference>
<evidence type="ECO:0000313" key="4">
    <source>
        <dbReference type="Proteomes" id="UP000886841"/>
    </source>
</evidence>
<dbReference type="SMART" id="SM00267">
    <property type="entry name" value="GGDEF"/>
    <property type="match status" value="1"/>
</dbReference>
<proteinExistence type="predicted"/>
<dbReference type="CDD" id="cd01949">
    <property type="entry name" value="GGDEF"/>
    <property type="match status" value="1"/>
</dbReference>
<dbReference type="Gene3D" id="3.30.70.270">
    <property type="match status" value="1"/>
</dbReference>
<feature type="transmembrane region" description="Helical" evidence="1">
    <location>
        <begin position="89"/>
        <end position="107"/>
    </location>
</feature>
<dbReference type="Proteomes" id="UP000886841">
    <property type="component" value="Unassembled WGS sequence"/>
</dbReference>
<dbReference type="Gene3D" id="3.30.450.20">
    <property type="entry name" value="PAS domain"/>
    <property type="match status" value="1"/>
</dbReference>
<dbReference type="NCBIfam" id="TIGR00254">
    <property type="entry name" value="GGDEF"/>
    <property type="match status" value="1"/>
</dbReference>
<feature type="transmembrane region" description="Helical" evidence="1">
    <location>
        <begin position="59"/>
        <end position="77"/>
    </location>
</feature>
<dbReference type="AlphaFoldDB" id="A0A9D1EJH4"/>
<dbReference type="InterPro" id="IPR043128">
    <property type="entry name" value="Rev_trsase/Diguanyl_cyclase"/>
</dbReference>
<comment type="caution">
    <text evidence="3">The sequence shown here is derived from an EMBL/GenBank/DDBJ whole genome shotgun (WGS) entry which is preliminary data.</text>
</comment>
<sequence length="513" mass="59221">MIKFAIPQGTQEEYLKIAAHVNRRILKAVSWFAIAVESANIARVLIFSEMKLGTQNNRIYFGFYLFLLLFSAFYLLAQRRFAGEENLQVQNFFALCSASVFLLWHSLFNVYDVHSAGEMREITVVTALVAFSAVFWMKPICALLNLLCQYLIFIILLRVPIHSGMGVNFTITVILALVIYLARFQHMYEELEQRRRLREANRQLTKTGFWLTREQYELISQTVGFITFQWDIHTDSINFSKEWEEIFGYPSYLENFTDFIRDSEFLRKAQKAEIIDCMANVRKGKSHQTYEMLLPVKSGSEERWFKLQVATQVDDTGAPCYGVGMLDDIMEEKEELFQLKREAQNDIFTGSLNKAAINAYGERALKELQEGQRLAMMIFDMDDFKFINDRYGHPCGDYVIQAVARLLRDYAPSRAKVGRLGGDEFVTMVLVEKDLRHLEAYAGKIQRAMGKLTWGGADVKARCSVGIAVAGDSSWTYNRLYREADKALYKAKENGKNQVCFYEYEGETLEKEK</sequence>
<dbReference type="InterPro" id="IPR035965">
    <property type="entry name" value="PAS-like_dom_sf"/>
</dbReference>
<accession>A0A9D1EJH4</accession>
<reference evidence="3" key="2">
    <citation type="journal article" date="2021" name="PeerJ">
        <title>Extensive microbial diversity within the chicken gut microbiome revealed by metagenomics and culture.</title>
        <authorList>
            <person name="Gilroy R."/>
            <person name="Ravi A."/>
            <person name="Getino M."/>
            <person name="Pursley I."/>
            <person name="Horton D.L."/>
            <person name="Alikhan N.F."/>
            <person name="Baker D."/>
            <person name="Gharbi K."/>
            <person name="Hall N."/>
            <person name="Watson M."/>
            <person name="Adriaenssens E.M."/>
            <person name="Foster-Nyarko E."/>
            <person name="Jarju S."/>
            <person name="Secka A."/>
            <person name="Antonio M."/>
            <person name="Oren A."/>
            <person name="Chaudhuri R.R."/>
            <person name="La Ragione R."/>
            <person name="Hildebrand F."/>
            <person name="Pallen M.J."/>
        </authorList>
    </citation>
    <scope>NUCLEOTIDE SEQUENCE</scope>
    <source>
        <strain evidence="3">ChiSxjej1B13-7041</strain>
    </source>
</reference>
<dbReference type="SUPFAM" id="SSF55073">
    <property type="entry name" value="Nucleotide cyclase"/>
    <property type="match status" value="1"/>
</dbReference>
<evidence type="ECO:0000256" key="1">
    <source>
        <dbReference type="SAM" id="Phobius"/>
    </source>
</evidence>
<dbReference type="InterPro" id="IPR000160">
    <property type="entry name" value="GGDEF_dom"/>
</dbReference>
<name>A0A9D1EJH4_9FIRM</name>
<dbReference type="PANTHER" id="PTHR44757:SF2">
    <property type="entry name" value="BIOFILM ARCHITECTURE MAINTENANCE PROTEIN MBAA"/>
    <property type="match status" value="1"/>
</dbReference>
<reference evidence="3" key="1">
    <citation type="submission" date="2020-10" db="EMBL/GenBank/DDBJ databases">
        <authorList>
            <person name="Gilroy R."/>
        </authorList>
    </citation>
    <scope>NUCLEOTIDE SEQUENCE</scope>
    <source>
        <strain evidence="3">ChiSxjej1B13-7041</strain>
    </source>
</reference>
<evidence type="ECO:0000259" key="2">
    <source>
        <dbReference type="PROSITE" id="PS50887"/>
    </source>
</evidence>
<keyword evidence="1" id="KW-0812">Transmembrane</keyword>
<keyword evidence="1" id="KW-0472">Membrane</keyword>
<feature type="domain" description="GGDEF" evidence="2">
    <location>
        <begin position="372"/>
        <end position="504"/>
    </location>
</feature>
<dbReference type="PROSITE" id="PS50887">
    <property type="entry name" value="GGDEF"/>
    <property type="match status" value="1"/>
</dbReference>
<dbReference type="InterPro" id="IPR029787">
    <property type="entry name" value="Nucleotide_cyclase"/>
</dbReference>
<feature type="transmembrane region" description="Helical" evidence="1">
    <location>
        <begin position="167"/>
        <end position="188"/>
    </location>
</feature>
<evidence type="ECO:0000313" key="3">
    <source>
        <dbReference type="EMBL" id="HIR93183.1"/>
    </source>
</evidence>
<dbReference type="EMBL" id="DVHU01000062">
    <property type="protein sequence ID" value="HIR93183.1"/>
    <property type="molecule type" value="Genomic_DNA"/>
</dbReference>
<gene>
    <name evidence="3" type="ORF">IAB98_07185</name>
</gene>